<evidence type="ECO:0000256" key="1">
    <source>
        <dbReference type="ARBA" id="ARBA00004613"/>
    </source>
</evidence>
<evidence type="ECO:0000313" key="6">
    <source>
        <dbReference type="EMBL" id="OGN34030.1"/>
    </source>
</evidence>
<protein>
    <submittedName>
        <fullName evidence="6">Uncharacterized protein</fullName>
    </submittedName>
</protein>
<evidence type="ECO:0000256" key="5">
    <source>
        <dbReference type="SAM" id="MobiDB-lite"/>
    </source>
</evidence>
<dbReference type="Proteomes" id="UP000177745">
    <property type="component" value="Unassembled WGS sequence"/>
</dbReference>
<dbReference type="AlphaFoldDB" id="A0A1F8HA44"/>
<evidence type="ECO:0000256" key="2">
    <source>
        <dbReference type="ARBA" id="ARBA00022525"/>
    </source>
</evidence>
<feature type="region of interest" description="Disordered" evidence="5">
    <location>
        <begin position="63"/>
        <end position="94"/>
    </location>
</feature>
<feature type="compositionally biased region" description="Basic and acidic residues" evidence="5">
    <location>
        <begin position="75"/>
        <end position="90"/>
    </location>
</feature>
<keyword evidence="2" id="KW-0964">Secreted</keyword>
<comment type="caution">
    <text evidence="6">The sequence shown here is derived from an EMBL/GenBank/DDBJ whole genome shotgun (WGS) entry which is preliminary data.</text>
</comment>
<keyword evidence="3" id="KW-0732">Signal</keyword>
<evidence type="ECO:0000256" key="3">
    <source>
        <dbReference type="ARBA" id="ARBA00022729"/>
    </source>
</evidence>
<keyword evidence="4" id="KW-0106">Calcium</keyword>
<evidence type="ECO:0000313" key="7">
    <source>
        <dbReference type="Proteomes" id="UP000177745"/>
    </source>
</evidence>
<comment type="subcellular location">
    <subcellularLocation>
        <location evidence="1">Secreted</location>
    </subcellularLocation>
</comment>
<dbReference type="Pfam" id="PF18884">
    <property type="entry name" value="TSP3_bac"/>
    <property type="match status" value="1"/>
</dbReference>
<name>A0A1F8HA44_9BACT</name>
<reference evidence="6 7" key="1">
    <citation type="journal article" date="2016" name="Nat. Commun.">
        <title>Thousands of microbial genomes shed light on interconnected biogeochemical processes in an aquifer system.</title>
        <authorList>
            <person name="Anantharaman K."/>
            <person name="Brown C.T."/>
            <person name="Hug L.A."/>
            <person name="Sharon I."/>
            <person name="Castelle C.J."/>
            <person name="Probst A.J."/>
            <person name="Thomas B.C."/>
            <person name="Singh A."/>
            <person name="Wilkins M.J."/>
            <person name="Karaoz U."/>
            <person name="Brodie E.L."/>
            <person name="Williams K.H."/>
            <person name="Hubbard S.S."/>
            <person name="Banfield J.F."/>
        </authorList>
    </citation>
    <scope>NUCLEOTIDE SEQUENCE [LARGE SCALE GENOMIC DNA]</scope>
</reference>
<evidence type="ECO:0000256" key="4">
    <source>
        <dbReference type="ARBA" id="ARBA00022837"/>
    </source>
</evidence>
<gene>
    <name evidence="6" type="ORF">A3G51_01520</name>
</gene>
<sequence>MPNKIKIFFGFLAVIALFSVYSVFNSLSGKSAPFAAIGIQNTLPSPDTDADHDGLTNREESYWNTDFQNPDTDGDGFKDGEEVVSGHDPLKPGPNDLLANSANLTEKIQNLVVGGIYSTDLKPDNKNFDSSIGNISAVIVDDFYQSQSFQKPQITLTNNSKENQELYLKNTAQIIKQLLLAPNNNISAKATGDQYIVLLSGLKNNFKDAYRDLAQMSVPNGWQEIHYNLLDIVNRSTVNYESLGSYQTDPYRSYIALEDIKNMDSDIKELIKQVNSRITQNHLNPDDNFYKLLNQLFK</sequence>
<accession>A0A1F8HA44</accession>
<dbReference type="EMBL" id="MGKY01000007">
    <property type="protein sequence ID" value="OGN34030.1"/>
    <property type="molecule type" value="Genomic_DNA"/>
</dbReference>
<proteinExistence type="predicted"/>
<dbReference type="InterPro" id="IPR059100">
    <property type="entry name" value="TSP3_bac"/>
</dbReference>
<organism evidence="6 7">
    <name type="scientific">Candidatus Yanofskybacteria bacterium RIFCSPLOWO2_12_FULL_43_11b</name>
    <dbReference type="NCBI Taxonomy" id="1802710"/>
    <lineage>
        <taxon>Bacteria</taxon>
        <taxon>Candidatus Yanofskyibacteriota</taxon>
    </lineage>
</organism>